<dbReference type="OrthoDB" id="4761172at2759"/>
<dbReference type="HOGENOM" id="CLU_901823_0_0_1"/>
<protein>
    <submittedName>
        <fullName evidence="1">Uncharacterized protein</fullName>
    </submittedName>
</protein>
<proteinExistence type="predicted"/>
<name>F0XPY4_GROCL</name>
<dbReference type="EMBL" id="GL629801">
    <property type="protein sequence ID" value="EFX00472.1"/>
    <property type="molecule type" value="Genomic_DNA"/>
</dbReference>
<evidence type="ECO:0000313" key="2">
    <source>
        <dbReference type="Proteomes" id="UP000007796"/>
    </source>
</evidence>
<accession>F0XPY4</accession>
<gene>
    <name evidence="1" type="ORF">CMQ_7474</name>
</gene>
<sequence length="252" mass="28494">MSSKGFYVQKTKRLHSRYSLSGNAVLLLKALDDFHVGIIDHAELGRIVRMSRNNRKAVTEIITKCAAVMEKQPGEMKDCIALIQNCTEILGVAALARTCKTIRNEFLEFVYSEEFFSFGCTCDMYSHLYTNKLLQASIRSVKVHWCGPKADLAFSLLASCPKLRQIHIVISKATTTALTQRQTEMLQYFPTQRSTRICDALGIDELLKLRGMTNVYVSHILAKQGARRTDEERAGLLLLLLDKLKGRRSDVF</sequence>
<dbReference type="InParanoid" id="F0XPY4"/>
<dbReference type="GeneID" id="25981022"/>
<organism evidence="2">
    <name type="scientific">Grosmannia clavigera (strain kw1407 / UAMH 11150)</name>
    <name type="common">Blue stain fungus</name>
    <name type="synonym">Graphiocladiella clavigera</name>
    <dbReference type="NCBI Taxonomy" id="655863"/>
    <lineage>
        <taxon>Eukaryota</taxon>
        <taxon>Fungi</taxon>
        <taxon>Dikarya</taxon>
        <taxon>Ascomycota</taxon>
        <taxon>Pezizomycotina</taxon>
        <taxon>Sordariomycetes</taxon>
        <taxon>Sordariomycetidae</taxon>
        <taxon>Ophiostomatales</taxon>
        <taxon>Ophiostomataceae</taxon>
        <taxon>Leptographium</taxon>
    </lineage>
</organism>
<dbReference type="Proteomes" id="UP000007796">
    <property type="component" value="Unassembled WGS sequence"/>
</dbReference>
<evidence type="ECO:0000313" key="1">
    <source>
        <dbReference type="EMBL" id="EFX00472.1"/>
    </source>
</evidence>
<reference evidence="1 2" key="1">
    <citation type="journal article" date="2011" name="Proc. Natl. Acad. Sci. U.S.A.">
        <title>Genome and transcriptome analyses of the mountain pine beetle-fungal symbiont Grosmannia clavigera, a lodgepole pine pathogen.</title>
        <authorList>
            <person name="DiGuistini S."/>
            <person name="Wang Y."/>
            <person name="Liao N.Y."/>
            <person name="Taylor G."/>
            <person name="Tanguay P."/>
            <person name="Feau N."/>
            <person name="Henrissat B."/>
            <person name="Chan S.K."/>
            <person name="Hesse-Orce U."/>
            <person name="Alamouti S.M."/>
            <person name="Tsui C.K.M."/>
            <person name="Docking R.T."/>
            <person name="Levasseur A."/>
            <person name="Haridas S."/>
            <person name="Robertson G."/>
            <person name="Birol I."/>
            <person name="Holt R.A."/>
            <person name="Marra M.A."/>
            <person name="Hamelin R.C."/>
            <person name="Hirst M."/>
            <person name="Jones S.J.M."/>
            <person name="Bohlmann J."/>
            <person name="Breuil C."/>
        </authorList>
    </citation>
    <scope>NUCLEOTIDE SEQUENCE [LARGE SCALE GENOMIC DNA]</scope>
    <source>
        <strain evidence="2">kw1407 / UAMH 11150</strain>
    </source>
</reference>
<dbReference type="AlphaFoldDB" id="F0XPY4"/>
<dbReference type="eggNOG" id="ENOG502R26A">
    <property type="taxonomic scope" value="Eukaryota"/>
</dbReference>
<dbReference type="RefSeq" id="XP_014169954.1">
    <property type="nucleotide sequence ID" value="XM_014314479.1"/>
</dbReference>
<keyword evidence="2" id="KW-1185">Reference proteome</keyword>